<sequence length="130" mass="14625">MSQSDAFALWQDGTAKDPRAFQAALKADSERLAVIQQDPELSAILLGSNMDALQKLLRDVYREEQAKVERRAQRLQERSIDAQRASATIPRDTVQLYAQLRATGLEYGKSFRLLRNVHVPDPMDAALLSQ</sequence>
<organism evidence="2 3">
    <name type="scientific">Haematococcus lacustris</name>
    <name type="common">Green alga</name>
    <name type="synonym">Haematococcus pluvialis</name>
    <dbReference type="NCBI Taxonomy" id="44745"/>
    <lineage>
        <taxon>Eukaryota</taxon>
        <taxon>Viridiplantae</taxon>
        <taxon>Chlorophyta</taxon>
        <taxon>core chlorophytes</taxon>
        <taxon>Chlorophyceae</taxon>
        <taxon>CS clade</taxon>
        <taxon>Chlamydomonadales</taxon>
        <taxon>Haematococcaceae</taxon>
        <taxon>Haematococcus</taxon>
    </lineage>
</organism>
<proteinExistence type="predicted"/>
<evidence type="ECO:0000256" key="1">
    <source>
        <dbReference type="SAM" id="Coils"/>
    </source>
</evidence>
<keyword evidence="1" id="KW-0175">Coiled coil</keyword>
<dbReference type="EMBL" id="BLLF01000006">
    <property type="protein sequence ID" value="GFH05696.1"/>
    <property type="molecule type" value="Genomic_DNA"/>
</dbReference>
<dbReference type="Proteomes" id="UP000485058">
    <property type="component" value="Unassembled WGS sequence"/>
</dbReference>
<keyword evidence="3" id="KW-1185">Reference proteome</keyword>
<dbReference type="OrthoDB" id="495172at2759"/>
<feature type="coiled-coil region" evidence="1">
    <location>
        <begin position="58"/>
        <end position="85"/>
    </location>
</feature>
<evidence type="ECO:0000313" key="3">
    <source>
        <dbReference type="Proteomes" id="UP000485058"/>
    </source>
</evidence>
<accession>A0A699YF38</accession>
<gene>
    <name evidence="2" type="ORF">HaLaN_00197</name>
</gene>
<evidence type="ECO:0000313" key="2">
    <source>
        <dbReference type="EMBL" id="GFH05696.1"/>
    </source>
</evidence>
<dbReference type="InterPro" id="IPR042104">
    <property type="entry name" value="PKS_dehydratase_sf"/>
</dbReference>
<protein>
    <submittedName>
        <fullName evidence="2">Uncharacterized protein</fullName>
    </submittedName>
</protein>
<reference evidence="2 3" key="1">
    <citation type="submission" date="2020-02" db="EMBL/GenBank/DDBJ databases">
        <title>Draft genome sequence of Haematococcus lacustris strain NIES-144.</title>
        <authorList>
            <person name="Morimoto D."/>
            <person name="Nakagawa S."/>
            <person name="Yoshida T."/>
            <person name="Sawayama S."/>
        </authorList>
    </citation>
    <scope>NUCLEOTIDE SEQUENCE [LARGE SCALE GENOMIC DNA]</scope>
    <source>
        <strain evidence="2 3">NIES-144</strain>
    </source>
</reference>
<comment type="caution">
    <text evidence="2">The sequence shown here is derived from an EMBL/GenBank/DDBJ whole genome shotgun (WGS) entry which is preliminary data.</text>
</comment>
<dbReference type="Gene3D" id="3.10.129.110">
    <property type="entry name" value="Polyketide synthase dehydratase"/>
    <property type="match status" value="1"/>
</dbReference>
<name>A0A699YF38_HAELA</name>
<dbReference type="AlphaFoldDB" id="A0A699YF38"/>